<dbReference type="STRING" id="3708.A0A078IA29"/>
<gene>
    <name evidence="3" type="primary">BnaA01g23060D</name>
    <name evidence="2" type="ORF">DARMORV10_C01P37370.1</name>
    <name evidence="3" type="ORF">GSBRNA2T00083386001</name>
</gene>
<dbReference type="Pfam" id="PF00646">
    <property type="entry name" value="F-box"/>
    <property type="match status" value="1"/>
</dbReference>
<dbReference type="InterPro" id="IPR001810">
    <property type="entry name" value="F-box_dom"/>
</dbReference>
<dbReference type="InterPro" id="IPR053781">
    <property type="entry name" value="F-box_AtFBL13-like"/>
</dbReference>
<dbReference type="PaxDb" id="3708-A0A078IA29"/>
<dbReference type="Gene3D" id="3.80.10.10">
    <property type="entry name" value="Ribonuclease Inhibitor"/>
    <property type="match status" value="1"/>
</dbReference>
<dbReference type="Proteomes" id="UP001295469">
    <property type="component" value="Chromosome C01"/>
</dbReference>
<evidence type="ECO:0000313" key="2">
    <source>
        <dbReference type="EMBL" id="CAF2075761.1"/>
    </source>
</evidence>
<dbReference type="EMBL" id="LK032653">
    <property type="protein sequence ID" value="CDY46184.1"/>
    <property type="molecule type" value="Genomic_DNA"/>
</dbReference>
<dbReference type="CDD" id="cd22160">
    <property type="entry name" value="F-box_AtFBL13-like"/>
    <property type="match status" value="1"/>
</dbReference>
<reference evidence="3 4" key="1">
    <citation type="journal article" date="2014" name="Science">
        <title>Plant genetics. Early allopolyploid evolution in the post-Neolithic Brassica napus oilseed genome.</title>
        <authorList>
            <person name="Chalhoub B."/>
            <person name="Denoeud F."/>
            <person name="Liu S."/>
            <person name="Parkin I.A."/>
            <person name="Tang H."/>
            <person name="Wang X."/>
            <person name="Chiquet J."/>
            <person name="Belcram H."/>
            <person name="Tong C."/>
            <person name="Samans B."/>
            <person name="Correa M."/>
            <person name="Da Silva C."/>
            <person name="Just J."/>
            <person name="Falentin C."/>
            <person name="Koh C.S."/>
            <person name="Le Clainche I."/>
            <person name="Bernard M."/>
            <person name="Bento P."/>
            <person name="Noel B."/>
            <person name="Labadie K."/>
            <person name="Alberti A."/>
            <person name="Charles M."/>
            <person name="Arnaud D."/>
            <person name="Guo H."/>
            <person name="Daviaud C."/>
            <person name="Alamery S."/>
            <person name="Jabbari K."/>
            <person name="Zhao M."/>
            <person name="Edger P.P."/>
            <person name="Chelaifa H."/>
            <person name="Tack D."/>
            <person name="Lassalle G."/>
            <person name="Mestiri I."/>
            <person name="Schnel N."/>
            <person name="Le Paslier M.C."/>
            <person name="Fan G."/>
            <person name="Renault V."/>
            <person name="Bayer P.E."/>
            <person name="Golicz A.A."/>
            <person name="Manoli S."/>
            <person name="Lee T.H."/>
            <person name="Thi V.H."/>
            <person name="Chalabi S."/>
            <person name="Hu Q."/>
            <person name="Fan C."/>
            <person name="Tollenaere R."/>
            <person name="Lu Y."/>
            <person name="Battail C."/>
            <person name="Shen J."/>
            <person name="Sidebottom C.H."/>
            <person name="Wang X."/>
            <person name="Canaguier A."/>
            <person name="Chauveau A."/>
            <person name="Berard A."/>
            <person name="Deniot G."/>
            <person name="Guan M."/>
            <person name="Liu Z."/>
            <person name="Sun F."/>
            <person name="Lim Y.P."/>
            <person name="Lyons E."/>
            <person name="Town C.D."/>
            <person name="Bancroft I."/>
            <person name="Wang X."/>
            <person name="Meng J."/>
            <person name="Ma J."/>
            <person name="Pires J.C."/>
            <person name="King G.J."/>
            <person name="Brunel D."/>
            <person name="Delourme R."/>
            <person name="Renard M."/>
            <person name="Aury J.M."/>
            <person name="Adams K.L."/>
            <person name="Batley J."/>
            <person name="Snowdon R.J."/>
            <person name="Tost J."/>
            <person name="Edwards D."/>
            <person name="Zhou Y."/>
            <person name="Hua W."/>
            <person name="Sharpe A.G."/>
            <person name="Paterson A.H."/>
            <person name="Guan C."/>
            <person name="Wincker P."/>
        </authorList>
    </citation>
    <scope>NUCLEOTIDE SEQUENCE [LARGE SCALE GENOMIC DNA]</scope>
    <source>
        <strain evidence="4">cv. Darmor-bzh</strain>
    </source>
</reference>
<organism evidence="3 4">
    <name type="scientific">Brassica napus</name>
    <name type="common">Rape</name>
    <dbReference type="NCBI Taxonomy" id="3708"/>
    <lineage>
        <taxon>Eukaryota</taxon>
        <taxon>Viridiplantae</taxon>
        <taxon>Streptophyta</taxon>
        <taxon>Embryophyta</taxon>
        <taxon>Tracheophyta</taxon>
        <taxon>Spermatophyta</taxon>
        <taxon>Magnoliopsida</taxon>
        <taxon>eudicotyledons</taxon>
        <taxon>Gunneridae</taxon>
        <taxon>Pentapetalae</taxon>
        <taxon>rosids</taxon>
        <taxon>malvids</taxon>
        <taxon>Brassicales</taxon>
        <taxon>Brassicaceae</taxon>
        <taxon>Brassiceae</taxon>
        <taxon>Brassica</taxon>
    </lineage>
</organism>
<evidence type="ECO:0000313" key="3">
    <source>
        <dbReference type="EMBL" id="CDY46184.1"/>
    </source>
</evidence>
<sequence>MDRISDLPDETICQILSFLPTKEAALTSVFSKRWRNLFAMSPTPNLHLRFVEVDFWKPKSDMSFIDFVDRVLAVSSDSTIRKSDRVLNQLISIFEALLSACPVLEELTLLGCPWYARQCLTISCTTLERLTLSYEYPIVNLHSLVEAKLSLEYRGSPNEGNPMNLIEGLRNVEVLDLSSLGTSKLLSSFAELIPLFGKLSRVSIATEFQHSCTSWKFLPLLLKKSPNLKTLVIKGPLHFYDEYGEEFEPIICECLSEYSFLSSCHVKILEIIDYGGTKGELGQMKKFLEKLPYLELVNVHASAKAKLTFGTDLQVLLRACNIQLNFFFF</sequence>
<dbReference type="PROSITE" id="PS50181">
    <property type="entry name" value="FBOX"/>
    <property type="match status" value="1"/>
</dbReference>
<dbReference type="InterPro" id="IPR006566">
    <property type="entry name" value="FBD"/>
</dbReference>
<evidence type="ECO:0000313" key="4">
    <source>
        <dbReference type="Proteomes" id="UP000028999"/>
    </source>
</evidence>
<dbReference type="InterPro" id="IPR032675">
    <property type="entry name" value="LRR_dom_sf"/>
</dbReference>
<reference evidence="3" key="2">
    <citation type="submission" date="2014-06" db="EMBL/GenBank/DDBJ databases">
        <authorList>
            <person name="Genoscope - CEA"/>
        </authorList>
    </citation>
    <scope>NUCLEOTIDE SEQUENCE</scope>
</reference>
<feature type="domain" description="F-box" evidence="1">
    <location>
        <begin position="1"/>
        <end position="53"/>
    </location>
</feature>
<dbReference type="PANTHER" id="PTHR31293">
    <property type="entry name" value="RNI-LIKE SUPERFAMILY PROTEIN"/>
    <property type="match status" value="1"/>
</dbReference>
<dbReference type="AlphaFoldDB" id="A0A078IA29"/>
<dbReference type="InterPro" id="IPR055294">
    <property type="entry name" value="FBL60-like"/>
</dbReference>
<dbReference type="SUPFAM" id="SSF52047">
    <property type="entry name" value="RNI-like"/>
    <property type="match status" value="1"/>
</dbReference>
<dbReference type="SMART" id="SM00579">
    <property type="entry name" value="FBD"/>
    <property type="match status" value="1"/>
</dbReference>
<accession>A0A078IA29</accession>
<reference evidence="2" key="3">
    <citation type="submission" date="2021-01" db="EMBL/GenBank/DDBJ databases">
        <authorList>
            <consortium name="Genoscope - CEA"/>
            <person name="William W."/>
        </authorList>
    </citation>
    <scope>NUCLEOTIDE SEQUENCE</scope>
</reference>
<dbReference type="InterPro" id="IPR036047">
    <property type="entry name" value="F-box-like_dom_sf"/>
</dbReference>
<protein>
    <submittedName>
        <fullName evidence="2">(rape) hypothetical protein</fullName>
    </submittedName>
    <submittedName>
        <fullName evidence="3">BnaA01g23060D protein</fullName>
    </submittedName>
</protein>
<dbReference type="OMA" id="CEQARPR"/>
<evidence type="ECO:0000259" key="1">
    <source>
        <dbReference type="PROSITE" id="PS50181"/>
    </source>
</evidence>
<keyword evidence="4" id="KW-1185">Reference proteome</keyword>
<dbReference type="PANTHER" id="PTHR31293:SF12">
    <property type="entry name" value="RNI-LIKE SUPERFAMILY PROTEIN"/>
    <property type="match status" value="1"/>
</dbReference>
<dbReference type="Gene3D" id="1.20.1280.50">
    <property type="match status" value="1"/>
</dbReference>
<dbReference type="Proteomes" id="UP000028999">
    <property type="component" value="Unassembled WGS sequence"/>
</dbReference>
<dbReference type="SUPFAM" id="SSF81383">
    <property type="entry name" value="F-box domain"/>
    <property type="match status" value="1"/>
</dbReference>
<dbReference type="Gramene" id="CDY46184">
    <property type="protein sequence ID" value="CDY46184"/>
    <property type="gene ID" value="GSBRNA2T00083386001"/>
</dbReference>
<name>A0A078IA29_BRANA</name>
<dbReference type="EMBL" id="HG994365">
    <property type="protein sequence ID" value="CAF2075761.1"/>
    <property type="molecule type" value="Genomic_DNA"/>
</dbReference>
<proteinExistence type="predicted"/>